<comment type="caution">
    <text evidence="3">The sequence shown here is derived from an EMBL/GenBank/DDBJ whole genome shotgun (WGS) entry which is preliminary data.</text>
</comment>
<dbReference type="EMBL" id="VJMJ01000013">
    <property type="protein sequence ID" value="KAF0743544.1"/>
    <property type="molecule type" value="Genomic_DNA"/>
</dbReference>
<protein>
    <submittedName>
        <fullName evidence="3">Uncharacterized protein</fullName>
    </submittedName>
</protein>
<evidence type="ECO:0000313" key="4">
    <source>
        <dbReference type="Proteomes" id="UP000481153"/>
    </source>
</evidence>
<feature type="compositionally biased region" description="Polar residues" evidence="2">
    <location>
        <begin position="488"/>
        <end position="502"/>
    </location>
</feature>
<sequence>MVKQYGAVPAKGTIPLQDKLRQSEEALAAAQKTIAEQQVREQELRKLLELNSLADGENSTANALLEAKTHALHNIHSQKVRALMKSIHQLQEQVATMKTQDKEHRRSALIQSLRKKQREQDLLVDVLKETLQAKVSEFQDDPNLVNEFILKKTISGPKRFRPKTREELELEFAELDKKYKRTLASLKKAKTEMPQTPRIQESEERTPAEPGPELVAMQKELETLRVAAAAKEIALQAQQDQIDGLRKRLEELHLVEDKLERTKTKYSASKEAIKKLQDDAIRLIQDKECESERRQQLEAELAFYKEATDTSEKNGDKVKMELMERVKALHAREAELLTQLEDQQRKWAQDRTTILAQMRTQENHVLSIEAQSKQAAEQVTKLVAERDTLKRELDKAKEIVDKIELEVTPREPATLPSSPTAKERALQEALDAKDETVKALEKQIVAAKLLSRQQKKEKETLLVQMDKLRTLVASTAPPTDASRVIAQATTKQSTDATATINPESAAKDDAVDTSRAEPVE</sequence>
<feature type="coiled-coil region" evidence="1">
    <location>
        <begin position="372"/>
        <end position="457"/>
    </location>
</feature>
<gene>
    <name evidence="3" type="ORF">Ae201684_001693</name>
</gene>
<name>A0A6G0XT65_9STRA</name>
<dbReference type="AlphaFoldDB" id="A0A6G0XT65"/>
<accession>A0A6G0XT65</accession>
<evidence type="ECO:0000256" key="1">
    <source>
        <dbReference type="SAM" id="Coils"/>
    </source>
</evidence>
<feature type="region of interest" description="Disordered" evidence="2">
    <location>
        <begin position="188"/>
        <end position="210"/>
    </location>
</feature>
<feature type="coiled-coil region" evidence="1">
    <location>
        <begin position="20"/>
        <end position="47"/>
    </location>
</feature>
<evidence type="ECO:0000313" key="3">
    <source>
        <dbReference type="EMBL" id="KAF0743544.1"/>
    </source>
</evidence>
<dbReference type="VEuPathDB" id="FungiDB:AeMF1_004822"/>
<feature type="coiled-coil region" evidence="1">
    <location>
        <begin position="228"/>
        <end position="346"/>
    </location>
</feature>
<feature type="compositionally biased region" description="Basic and acidic residues" evidence="2">
    <location>
        <begin position="505"/>
        <end position="520"/>
    </location>
</feature>
<evidence type="ECO:0000256" key="2">
    <source>
        <dbReference type="SAM" id="MobiDB-lite"/>
    </source>
</evidence>
<dbReference type="Proteomes" id="UP000481153">
    <property type="component" value="Unassembled WGS sequence"/>
</dbReference>
<organism evidence="3 4">
    <name type="scientific">Aphanomyces euteiches</name>
    <dbReference type="NCBI Taxonomy" id="100861"/>
    <lineage>
        <taxon>Eukaryota</taxon>
        <taxon>Sar</taxon>
        <taxon>Stramenopiles</taxon>
        <taxon>Oomycota</taxon>
        <taxon>Saprolegniomycetes</taxon>
        <taxon>Saprolegniales</taxon>
        <taxon>Verrucalvaceae</taxon>
        <taxon>Aphanomyces</taxon>
    </lineage>
</organism>
<feature type="region of interest" description="Disordered" evidence="2">
    <location>
        <begin position="488"/>
        <end position="520"/>
    </location>
</feature>
<reference evidence="3 4" key="1">
    <citation type="submission" date="2019-07" db="EMBL/GenBank/DDBJ databases">
        <title>Genomics analysis of Aphanomyces spp. identifies a new class of oomycete effector associated with host adaptation.</title>
        <authorList>
            <person name="Gaulin E."/>
        </authorList>
    </citation>
    <scope>NUCLEOTIDE SEQUENCE [LARGE SCALE GENOMIC DNA]</scope>
    <source>
        <strain evidence="3 4">ATCC 201684</strain>
    </source>
</reference>
<keyword evidence="1" id="KW-0175">Coiled coil</keyword>
<keyword evidence="4" id="KW-1185">Reference proteome</keyword>
<proteinExistence type="predicted"/>